<evidence type="ECO:0000256" key="7">
    <source>
        <dbReference type="ARBA" id="ARBA00022516"/>
    </source>
</evidence>
<gene>
    <name evidence="19" type="ORF">A3A87_09835</name>
</gene>
<keyword evidence="14" id="KW-1208">Phospholipid metabolism</keyword>
<dbReference type="InterPro" id="IPR050324">
    <property type="entry name" value="CDP-alcohol_PTase-I"/>
</dbReference>
<dbReference type="InterPro" id="IPR004570">
    <property type="entry name" value="Phosphatidylglycerol_P_synth"/>
</dbReference>
<evidence type="ECO:0000256" key="1">
    <source>
        <dbReference type="ARBA" id="ARBA00001936"/>
    </source>
</evidence>
<dbReference type="GO" id="GO:0050793">
    <property type="term" value="P:regulation of developmental process"/>
    <property type="evidence" value="ECO:0007669"/>
    <property type="project" value="UniProtKB-ARBA"/>
</dbReference>
<evidence type="ECO:0000256" key="2">
    <source>
        <dbReference type="ARBA" id="ARBA00004141"/>
    </source>
</evidence>
<dbReference type="NCBIfam" id="TIGR00560">
    <property type="entry name" value="pgsA"/>
    <property type="match status" value="1"/>
</dbReference>
<comment type="similarity">
    <text evidence="4 17">Belongs to the CDP-alcohol phosphatidyltransferase class-I family.</text>
</comment>
<reference evidence="19 20" key="1">
    <citation type="journal article" date="2016" name="Nat. Commun.">
        <title>Thousands of microbial genomes shed light on interconnected biogeochemical processes in an aquifer system.</title>
        <authorList>
            <person name="Anantharaman K."/>
            <person name="Brown C.T."/>
            <person name="Hug L.A."/>
            <person name="Sharon I."/>
            <person name="Castelle C.J."/>
            <person name="Probst A.J."/>
            <person name="Thomas B.C."/>
            <person name="Singh A."/>
            <person name="Wilkins M.J."/>
            <person name="Karaoz U."/>
            <person name="Brodie E.L."/>
            <person name="Williams K.H."/>
            <person name="Hubbard S.S."/>
            <person name="Banfield J.F."/>
        </authorList>
    </citation>
    <scope>NUCLEOTIDE SEQUENCE [LARGE SCALE GENOMIC DNA]</scope>
</reference>
<dbReference type="PANTHER" id="PTHR14269">
    <property type="entry name" value="CDP-DIACYLGLYCEROL--GLYCEROL-3-PHOSPHATE 3-PHOSPHATIDYLTRANSFERASE-RELATED"/>
    <property type="match status" value="1"/>
</dbReference>
<organism evidence="19 20">
    <name type="scientific">Candidatus Muproteobacteria bacterium RIFCSPLOWO2_01_FULL_60_18</name>
    <dbReference type="NCBI Taxonomy" id="1817768"/>
    <lineage>
        <taxon>Bacteria</taxon>
        <taxon>Pseudomonadati</taxon>
        <taxon>Pseudomonadota</taxon>
        <taxon>Candidatus Muproteobacteria</taxon>
    </lineage>
</organism>
<evidence type="ECO:0000313" key="19">
    <source>
        <dbReference type="EMBL" id="OGI50257.1"/>
    </source>
</evidence>
<evidence type="ECO:0000256" key="18">
    <source>
        <dbReference type="SAM" id="Phobius"/>
    </source>
</evidence>
<feature type="transmembrane region" description="Helical" evidence="18">
    <location>
        <begin position="7"/>
        <end position="26"/>
    </location>
</feature>
<keyword evidence="12 18" id="KW-0472">Membrane</keyword>
<dbReference type="Gene3D" id="1.20.120.1760">
    <property type="match status" value="1"/>
</dbReference>
<dbReference type="FunFam" id="1.20.120.1760:FF:000008">
    <property type="entry name" value="CDP-diacylglycerol--glycerol-3-phosphate 3-phosphatidyltransferase 2"/>
    <property type="match status" value="1"/>
</dbReference>
<evidence type="ECO:0000256" key="11">
    <source>
        <dbReference type="ARBA" id="ARBA00023098"/>
    </source>
</evidence>
<keyword evidence="8 17" id="KW-0808">Transferase</keyword>
<dbReference type="InterPro" id="IPR043130">
    <property type="entry name" value="CDP-OH_PTrfase_TM_dom"/>
</dbReference>
<feature type="transmembrane region" description="Helical" evidence="18">
    <location>
        <begin position="32"/>
        <end position="52"/>
    </location>
</feature>
<dbReference type="PANTHER" id="PTHR14269:SF62">
    <property type="entry name" value="CDP-DIACYLGLYCEROL--GLYCEROL-3-PHOSPHATE 3-PHOSPHATIDYLTRANSFERASE 1, CHLOROPLASTIC"/>
    <property type="match status" value="1"/>
</dbReference>
<evidence type="ECO:0000256" key="9">
    <source>
        <dbReference type="ARBA" id="ARBA00022692"/>
    </source>
</evidence>
<accession>A0A1F6TYS8</accession>
<evidence type="ECO:0000256" key="12">
    <source>
        <dbReference type="ARBA" id="ARBA00023136"/>
    </source>
</evidence>
<evidence type="ECO:0000256" key="13">
    <source>
        <dbReference type="ARBA" id="ARBA00023209"/>
    </source>
</evidence>
<dbReference type="STRING" id="1817768.A3A87_09835"/>
<evidence type="ECO:0000256" key="10">
    <source>
        <dbReference type="ARBA" id="ARBA00022989"/>
    </source>
</evidence>
<evidence type="ECO:0000256" key="17">
    <source>
        <dbReference type="RuleBase" id="RU003750"/>
    </source>
</evidence>
<keyword evidence="13" id="KW-0594">Phospholipid biosynthesis</keyword>
<dbReference type="PIRSF" id="PIRSF000847">
    <property type="entry name" value="Phos_ph_gly_syn"/>
    <property type="match status" value="1"/>
</dbReference>
<name>A0A1F6TYS8_9PROT</name>
<evidence type="ECO:0000256" key="3">
    <source>
        <dbReference type="ARBA" id="ARBA00005042"/>
    </source>
</evidence>
<evidence type="ECO:0000256" key="5">
    <source>
        <dbReference type="ARBA" id="ARBA00013170"/>
    </source>
</evidence>
<dbReference type="EMBL" id="MFTC01000076">
    <property type="protein sequence ID" value="OGI50257.1"/>
    <property type="molecule type" value="Genomic_DNA"/>
</dbReference>
<dbReference type="GO" id="GO:0008444">
    <property type="term" value="F:CDP-diacylglycerol-glycerol-3-phosphate 3-phosphatidyltransferase activity"/>
    <property type="evidence" value="ECO:0007669"/>
    <property type="project" value="UniProtKB-UniRule"/>
</dbReference>
<protein>
    <recommendedName>
        <fullName evidence="6 16">CDP-diacylglycerol--glycerol-3-phosphate 3-phosphatidyltransferase</fullName>
        <ecNumber evidence="5 16">2.7.8.5</ecNumber>
    </recommendedName>
</protein>
<evidence type="ECO:0000313" key="20">
    <source>
        <dbReference type="Proteomes" id="UP000179037"/>
    </source>
</evidence>
<evidence type="ECO:0000256" key="8">
    <source>
        <dbReference type="ARBA" id="ARBA00022679"/>
    </source>
</evidence>
<dbReference type="GO" id="GO:0046474">
    <property type="term" value="P:glycerophospholipid biosynthetic process"/>
    <property type="evidence" value="ECO:0007669"/>
    <property type="project" value="TreeGrafter"/>
</dbReference>
<dbReference type="PROSITE" id="PS00379">
    <property type="entry name" value="CDP_ALCOHOL_P_TRANSF"/>
    <property type="match status" value="1"/>
</dbReference>
<comment type="catalytic activity">
    <reaction evidence="15">
        <text>a CDP-1,2-diacyl-sn-glycerol + sn-glycerol 3-phosphate = a 1,2-diacyl-sn-glycero-3-phospho-(1'-sn-glycero-3'-phosphate) + CMP + H(+)</text>
        <dbReference type="Rhea" id="RHEA:12593"/>
        <dbReference type="ChEBI" id="CHEBI:15378"/>
        <dbReference type="ChEBI" id="CHEBI:57597"/>
        <dbReference type="ChEBI" id="CHEBI:58332"/>
        <dbReference type="ChEBI" id="CHEBI:60110"/>
        <dbReference type="ChEBI" id="CHEBI:60377"/>
        <dbReference type="EC" id="2.7.8.5"/>
    </reaction>
</comment>
<comment type="cofactor">
    <cofactor evidence="1">
        <name>Mn(2+)</name>
        <dbReference type="ChEBI" id="CHEBI:29035"/>
    </cofactor>
</comment>
<proteinExistence type="inferred from homology"/>
<evidence type="ECO:0000256" key="16">
    <source>
        <dbReference type="NCBIfam" id="TIGR00560"/>
    </source>
</evidence>
<feature type="transmembrane region" description="Helical" evidence="18">
    <location>
        <begin position="165"/>
        <end position="186"/>
    </location>
</feature>
<dbReference type="InterPro" id="IPR000462">
    <property type="entry name" value="CDP-OH_P_trans"/>
</dbReference>
<keyword evidence="10 18" id="KW-1133">Transmembrane helix</keyword>
<dbReference type="GO" id="GO:0036094">
    <property type="term" value="F:small molecule binding"/>
    <property type="evidence" value="ECO:0007669"/>
    <property type="project" value="UniProtKB-ARBA"/>
</dbReference>
<evidence type="ECO:0000256" key="15">
    <source>
        <dbReference type="ARBA" id="ARBA00048586"/>
    </source>
</evidence>
<evidence type="ECO:0000256" key="6">
    <source>
        <dbReference type="ARBA" id="ARBA00014944"/>
    </source>
</evidence>
<keyword evidence="7" id="KW-0444">Lipid biosynthesis</keyword>
<comment type="subcellular location">
    <subcellularLocation>
        <location evidence="2">Membrane</location>
        <topology evidence="2">Multi-pass membrane protein</topology>
    </subcellularLocation>
</comment>
<keyword evidence="11" id="KW-0443">Lipid metabolism</keyword>
<dbReference type="Proteomes" id="UP000179037">
    <property type="component" value="Unassembled WGS sequence"/>
</dbReference>
<sequence>MLLNTPNILTLLRIALIPAFIVAYYWTHPWSHMLATGLFILAALTDWLDGYLARKLEQTSPFGAFLDPVADKLMVAAALVMLVADPRVQAQVLDIRLFAVMVLVIVGREITVSALREWMSEVGKRSHVKVSFVGKIKTVSQMVAIPFLLWQKPFWGLPIFRIGEVLLYLAAALTLWSMLIYLKAAWPNLIAPRSP</sequence>
<keyword evidence="9 18" id="KW-0812">Transmembrane</keyword>
<evidence type="ECO:0000256" key="4">
    <source>
        <dbReference type="ARBA" id="ARBA00010441"/>
    </source>
</evidence>
<dbReference type="InterPro" id="IPR048254">
    <property type="entry name" value="CDP_ALCOHOL_P_TRANSF_CS"/>
</dbReference>
<dbReference type="EC" id="2.7.8.5" evidence="5 16"/>
<dbReference type="Pfam" id="PF01066">
    <property type="entry name" value="CDP-OH_P_transf"/>
    <property type="match status" value="1"/>
</dbReference>
<comment type="caution">
    <text evidence="19">The sequence shown here is derived from an EMBL/GenBank/DDBJ whole genome shotgun (WGS) entry which is preliminary data.</text>
</comment>
<evidence type="ECO:0000256" key="14">
    <source>
        <dbReference type="ARBA" id="ARBA00023264"/>
    </source>
</evidence>
<dbReference type="GO" id="GO:0005737">
    <property type="term" value="C:cytoplasm"/>
    <property type="evidence" value="ECO:0007669"/>
    <property type="project" value="UniProtKB-ARBA"/>
</dbReference>
<dbReference type="AlphaFoldDB" id="A0A1F6TYS8"/>
<dbReference type="GO" id="GO:0016020">
    <property type="term" value="C:membrane"/>
    <property type="evidence" value="ECO:0007669"/>
    <property type="project" value="UniProtKB-SubCell"/>
</dbReference>
<comment type="pathway">
    <text evidence="3">Phospholipid metabolism; phosphatidylglycerol biosynthesis; phosphatidylglycerol from CDP-diacylglycerol: step 1/2.</text>
</comment>